<keyword evidence="2" id="KW-1185">Reference proteome</keyword>
<evidence type="ECO:0000313" key="2">
    <source>
        <dbReference type="Proteomes" id="UP000011560"/>
    </source>
</evidence>
<evidence type="ECO:0000313" key="1">
    <source>
        <dbReference type="EMBL" id="ELZ11634.1"/>
    </source>
</evidence>
<dbReference type="EMBL" id="AOIQ01000012">
    <property type="protein sequence ID" value="ELZ11634.1"/>
    <property type="molecule type" value="Genomic_DNA"/>
</dbReference>
<dbReference type="STRING" id="1227490.C479_07216"/>
<reference evidence="1 2" key="1">
    <citation type="journal article" date="2014" name="PLoS Genet.">
        <title>Phylogenetically driven sequencing of extremely halophilic archaea reveals strategies for static and dynamic osmo-response.</title>
        <authorList>
            <person name="Becker E.A."/>
            <person name="Seitzer P.M."/>
            <person name="Tritt A."/>
            <person name="Larsen D."/>
            <person name="Krusor M."/>
            <person name="Yao A.I."/>
            <person name="Wu D."/>
            <person name="Madern D."/>
            <person name="Eisen J.A."/>
            <person name="Darling A.E."/>
            <person name="Facciotti M.T."/>
        </authorList>
    </citation>
    <scope>NUCLEOTIDE SEQUENCE [LARGE SCALE GENOMIC DNA]</scope>
    <source>
        <strain evidence="1 2">JCM 14624</strain>
    </source>
</reference>
<dbReference type="Proteomes" id="UP000011560">
    <property type="component" value="Unassembled WGS sequence"/>
</dbReference>
<organism evidence="1 2">
    <name type="scientific">Halovivax asiaticus JCM 14624</name>
    <dbReference type="NCBI Taxonomy" id="1227490"/>
    <lineage>
        <taxon>Archaea</taxon>
        <taxon>Methanobacteriati</taxon>
        <taxon>Methanobacteriota</taxon>
        <taxon>Stenosarchaea group</taxon>
        <taxon>Halobacteria</taxon>
        <taxon>Halobacteriales</taxon>
        <taxon>Natrialbaceae</taxon>
        <taxon>Halovivax</taxon>
    </lineage>
</organism>
<dbReference type="AlphaFoldDB" id="M0BPV8"/>
<sequence>MTERVVAEGRRPDSPTLELDFHAGTCRGRTLSAGPAPSGMRISVPGAPGVYYDTDAKTTAVTTALTAASRRTPKPNAYALQALALLWSIDVDLREVPNDHPLQYLHPEGAYSLEAFSRDQLPGPNVGGGVERAFQLAYAVNRQAERGIDGVLGHENDETEGTVIEITDGSASADA</sequence>
<protein>
    <submittedName>
        <fullName evidence="1">Uncharacterized protein</fullName>
    </submittedName>
</protein>
<name>M0BPV8_9EURY</name>
<comment type="caution">
    <text evidence="1">The sequence shown here is derived from an EMBL/GenBank/DDBJ whole genome shotgun (WGS) entry which is preliminary data.</text>
</comment>
<accession>M0BPV8</accession>
<gene>
    <name evidence="1" type="ORF">C479_07216</name>
</gene>
<dbReference type="PATRIC" id="fig|1227490.4.peg.1468"/>
<proteinExistence type="predicted"/>